<dbReference type="Proteomes" id="UP000593567">
    <property type="component" value="Unassembled WGS sequence"/>
</dbReference>
<comment type="caution">
    <text evidence="1">The sequence shown here is derived from an EMBL/GenBank/DDBJ whole genome shotgun (WGS) entry which is preliminary data.</text>
</comment>
<proteinExistence type="predicted"/>
<protein>
    <submittedName>
        <fullName evidence="1">Uncharacterized protein</fullName>
    </submittedName>
</protein>
<accession>A0A7J7KJJ4</accession>
<gene>
    <name evidence="1" type="ORF">EB796_003259</name>
</gene>
<dbReference type="EMBL" id="VXIV02000416">
    <property type="protein sequence ID" value="KAF6038423.1"/>
    <property type="molecule type" value="Genomic_DNA"/>
</dbReference>
<keyword evidence="2" id="KW-1185">Reference proteome</keyword>
<reference evidence="1" key="1">
    <citation type="submission" date="2020-06" db="EMBL/GenBank/DDBJ databases">
        <title>Draft genome of Bugula neritina, a colonial animal packing powerful symbionts and potential medicines.</title>
        <authorList>
            <person name="Rayko M."/>
        </authorList>
    </citation>
    <scope>NUCLEOTIDE SEQUENCE [LARGE SCALE GENOMIC DNA]</scope>
    <source>
        <strain evidence="1">Kwan_BN1</strain>
    </source>
</reference>
<name>A0A7J7KJJ4_BUGNE</name>
<organism evidence="1 2">
    <name type="scientific">Bugula neritina</name>
    <name type="common">Brown bryozoan</name>
    <name type="synonym">Sertularia neritina</name>
    <dbReference type="NCBI Taxonomy" id="10212"/>
    <lineage>
        <taxon>Eukaryota</taxon>
        <taxon>Metazoa</taxon>
        <taxon>Spiralia</taxon>
        <taxon>Lophotrochozoa</taxon>
        <taxon>Bryozoa</taxon>
        <taxon>Gymnolaemata</taxon>
        <taxon>Cheilostomatida</taxon>
        <taxon>Flustrina</taxon>
        <taxon>Buguloidea</taxon>
        <taxon>Bugulidae</taxon>
        <taxon>Bugula</taxon>
    </lineage>
</organism>
<evidence type="ECO:0000313" key="1">
    <source>
        <dbReference type="EMBL" id="KAF6038423.1"/>
    </source>
</evidence>
<dbReference type="AlphaFoldDB" id="A0A7J7KJJ4"/>
<sequence>MSNTNTHLPPQRLKKHLMFLLRQSLSPVQLLGPLGRQPTTTTLIAPCDCHFINLISALHTGMKASVKLKEEELLLISITSHKVLVNKYWDVYTGYHGNVKLYSLSLLT</sequence>
<evidence type="ECO:0000313" key="2">
    <source>
        <dbReference type="Proteomes" id="UP000593567"/>
    </source>
</evidence>